<sequence>MSDSWDQPRPRLASRKPEPLLPADVNDITSESKDGTEPEAKLATKHTATMIQGSSRPRWSMEDVYLRDILAPRQSCQGLQEKLNKKQLEGCISTSRNIRTGRYRCIIRVRKISRMIGWKTLKGYGNTPQRAIDAAVDEWLEKLDDLFPW</sequence>
<protein>
    <submittedName>
        <fullName evidence="2">Uncharacterized protein</fullName>
    </submittedName>
</protein>
<keyword evidence="3" id="KW-1185">Reference proteome</keyword>
<feature type="compositionally biased region" description="Basic and acidic residues" evidence="1">
    <location>
        <begin position="30"/>
        <end position="42"/>
    </location>
</feature>
<feature type="region of interest" description="Disordered" evidence="1">
    <location>
        <begin position="1"/>
        <end position="55"/>
    </location>
</feature>
<dbReference type="HOGENOM" id="CLU_1749569_0_0_1"/>
<dbReference type="Proteomes" id="UP000015100">
    <property type="component" value="Unassembled WGS sequence"/>
</dbReference>
<reference evidence="2 3" key="1">
    <citation type="journal article" date="2013" name="PLoS Genet.">
        <title>Genomic mechanisms accounting for the adaptation to parasitism in nematode-trapping fungi.</title>
        <authorList>
            <person name="Meerupati T."/>
            <person name="Andersson K.M."/>
            <person name="Friman E."/>
            <person name="Kumar D."/>
            <person name="Tunlid A."/>
            <person name="Ahren D."/>
        </authorList>
    </citation>
    <scope>NUCLEOTIDE SEQUENCE [LARGE SCALE GENOMIC DNA]</scope>
    <source>
        <strain evidence="2 3">CBS 200.50</strain>
    </source>
</reference>
<name>S8AV35_DACHA</name>
<feature type="compositionally biased region" description="Polar residues" evidence="1">
    <location>
        <begin position="46"/>
        <end position="55"/>
    </location>
</feature>
<organism evidence="2 3">
    <name type="scientific">Dactylellina haptotyla (strain CBS 200.50)</name>
    <name type="common">Nematode-trapping fungus</name>
    <name type="synonym">Monacrosporium haptotylum</name>
    <dbReference type="NCBI Taxonomy" id="1284197"/>
    <lineage>
        <taxon>Eukaryota</taxon>
        <taxon>Fungi</taxon>
        <taxon>Dikarya</taxon>
        <taxon>Ascomycota</taxon>
        <taxon>Pezizomycotina</taxon>
        <taxon>Orbiliomycetes</taxon>
        <taxon>Orbiliales</taxon>
        <taxon>Orbiliaceae</taxon>
        <taxon>Dactylellina</taxon>
    </lineage>
</organism>
<accession>S8AV35</accession>
<gene>
    <name evidence="2" type="ORF">H072_1236</name>
</gene>
<dbReference type="EMBL" id="AQGS01000033">
    <property type="protein sequence ID" value="EPS44806.1"/>
    <property type="molecule type" value="Genomic_DNA"/>
</dbReference>
<proteinExistence type="predicted"/>
<evidence type="ECO:0000256" key="1">
    <source>
        <dbReference type="SAM" id="MobiDB-lite"/>
    </source>
</evidence>
<evidence type="ECO:0000313" key="2">
    <source>
        <dbReference type="EMBL" id="EPS44806.1"/>
    </source>
</evidence>
<comment type="caution">
    <text evidence="2">The sequence shown here is derived from an EMBL/GenBank/DDBJ whole genome shotgun (WGS) entry which is preliminary data.</text>
</comment>
<dbReference type="AlphaFoldDB" id="S8AV35"/>
<evidence type="ECO:0000313" key="3">
    <source>
        <dbReference type="Proteomes" id="UP000015100"/>
    </source>
</evidence>
<reference evidence="3" key="2">
    <citation type="submission" date="2013-04" db="EMBL/GenBank/DDBJ databases">
        <title>Genomic mechanisms accounting for the adaptation to parasitism in nematode-trapping fungi.</title>
        <authorList>
            <person name="Ahren D.G."/>
        </authorList>
    </citation>
    <scope>NUCLEOTIDE SEQUENCE [LARGE SCALE GENOMIC DNA]</scope>
    <source>
        <strain evidence="3">CBS 200.50</strain>
    </source>
</reference>